<dbReference type="EMBL" id="MU003504">
    <property type="protein sequence ID" value="KAF2471673.1"/>
    <property type="molecule type" value="Genomic_DNA"/>
</dbReference>
<proteinExistence type="predicted"/>
<sequence>MSLFHTLERTTNTVVSNVGRPILTFLCPSLLSRPFRRMFRPSAADRRPRISLPSTELMDTLFIQALACAGSCEQHARQISTMRKIIPFASKHHKIRRKSTFNDDRREFQSSRSERRPFNRFKKFAERELKALVDYYGIQLDSGPEGDQFVDDGPLIWNIGDEHQPWPVREELHKAYIEKLVELLVDEETPHKEVYSTYKLLPSPGVVYLDIKTIRALLHHLSIVERADQLSMQRFLSILDDMKDAHIHIIRSEWTSAIYFAGRFMGKVSEDEVESSLFIWREMEKRAGLKGGTVTMSVLFDICVKAGKYTLAEAFLKEIQARKLKIHRHFRVSLIYYYGVLQNGNGVRKTYQDLVSAGDIVDTVVMNAVIAALFRAGEPAAAEHVFERMKRLHATKKNPKPPPRRWRDARKFGLDLTYNGRRFHEQKDAEALKNAQDFAPIAPDTRTYGLLIRHYAAIAGNIDRVTELLNEMHLNSIPPDGTIFIVILYGFSSFGGVRYSSWTRDRLESLWQQYLQATQIGAQRTWISSMAVVAALKAFKKCTDSERTLKAWEEVRRVWDPTPEEVEMCLKALRRLVPEQGFFEGNVRR</sequence>
<name>A0ACB6QXD3_9PLEO</name>
<keyword evidence="2" id="KW-1185">Reference proteome</keyword>
<gene>
    <name evidence="1" type="ORF">BDR25DRAFT_22181</name>
</gene>
<dbReference type="Proteomes" id="UP000799755">
    <property type="component" value="Unassembled WGS sequence"/>
</dbReference>
<protein>
    <submittedName>
        <fullName evidence="1">Uncharacterized protein</fullName>
    </submittedName>
</protein>
<evidence type="ECO:0000313" key="2">
    <source>
        <dbReference type="Proteomes" id="UP000799755"/>
    </source>
</evidence>
<organism evidence="1 2">
    <name type="scientific">Lindgomyces ingoldianus</name>
    <dbReference type="NCBI Taxonomy" id="673940"/>
    <lineage>
        <taxon>Eukaryota</taxon>
        <taxon>Fungi</taxon>
        <taxon>Dikarya</taxon>
        <taxon>Ascomycota</taxon>
        <taxon>Pezizomycotina</taxon>
        <taxon>Dothideomycetes</taxon>
        <taxon>Pleosporomycetidae</taxon>
        <taxon>Pleosporales</taxon>
        <taxon>Lindgomycetaceae</taxon>
        <taxon>Lindgomyces</taxon>
    </lineage>
</organism>
<evidence type="ECO:0000313" key="1">
    <source>
        <dbReference type="EMBL" id="KAF2471673.1"/>
    </source>
</evidence>
<accession>A0ACB6QXD3</accession>
<comment type="caution">
    <text evidence="1">The sequence shown here is derived from an EMBL/GenBank/DDBJ whole genome shotgun (WGS) entry which is preliminary data.</text>
</comment>
<reference evidence="1" key="1">
    <citation type="journal article" date="2020" name="Stud. Mycol.">
        <title>101 Dothideomycetes genomes: a test case for predicting lifestyles and emergence of pathogens.</title>
        <authorList>
            <person name="Haridas S."/>
            <person name="Albert R."/>
            <person name="Binder M."/>
            <person name="Bloem J."/>
            <person name="Labutti K."/>
            <person name="Salamov A."/>
            <person name="Andreopoulos B."/>
            <person name="Baker S."/>
            <person name="Barry K."/>
            <person name="Bills G."/>
            <person name="Bluhm B."/>
            <person name="Cannon C."/>
            <person name="Castanera R."/>
            <person name="Culley D."/>
            <person name="Daum C."/>
            <person name="Ezra D."/>
            <person name="Gonzalez J."/>
            <person name="Henrissat B."/>
            <person name="Kuo A."/>
            <person name="Liang C."/>
            <person name="Lipzen A."/>
            <person name="Lutzoni F."/>
            <person name="Magnuson J."/>
            <person name="Mondo S."/>
            <person name="Nolan M."/>
            <person name="Ohm R."/>
            <person name="Pangilinan J."/>
            <person name="Park H.-J."/>
            <person name="Ramirez L."/>
            <person name="Alfaro M."/>
            <person name="Sun H."/>
            <person name="Tritt A."/>
            <person name="Yoshinaga Y."/>
            <person name="Zwiers L.-H."/>
            <person name="Turgeon B."/>
            <person name="Goodwin S."/>
            <person name="Spatafora J."/>
            <person name="Crous P."/>
            <person name="Grigoriev I."/>
        </authorList>
    </citation>
    <scope>NUCLEOTIDE SEQUENCE</scope>
    <source>
        <strain evidence="1">ATCC 200398</strain>
    </source>
</reference>